<keyword evidence="2" id="KW-0378">Hydrolase</keyword>
<dbReference type="InterPro" id="IPR036380">
    <property type="entry name" value="Isochorismatase-like_sf"/>
</dbReference>
<reference evidence="4 5" key="1">
    <citation type="submission" date="2018-07" db="EMBL/GenBank/DDBJ databases">
        <title>Genomic Encyclopedia of Type Strains, Phase III (KMG-III): the genomes of soil and plant-associated and newly described type strains.</title>
        <authorList>
            <person name="Whitman W."/>
        </authorList>
    </citation>
    <scope>NUCLEOTIDE SEQUENCE [LARGE SCALE GENOMIC DNA]</scope>
    <source>
        <strain evidence="4 5">CECT 8236</strain>
    </source>
</reference>
<dbReference type="SUPFAM" id="SSF52499">
    <property type="entry name" value="Isochorismatase-like hydrolases"/>
    <property type="match status" value="1"/>
</dbReference>
<dbReference type="InterPro" id="IPR050272">
    <property type="entry name" value="Isochorismatase-like_hydrls"/>
</dbReference>
<protein>
    <submittedName>
        <fullName evidence="4">Nicotinamidase-related amidase</fullName>
    </submittedName>
</protein>
<feature type="domain" description="Isochorismatase-like" evidence="3">
    <location>
        <begin position="12"/>
        <end position="198"/>
    </location>
</feature>
<dbReference type="EMBL" id="QRDY01000017">
    <property type="protein sequence ID" value="RED55537.1"/>
    <property type="molecule type" value="Genomic_DNA"/>
</dbReference>
<evidence type="ECO:0000313" key="5">
    <source>
        <dbReference type="Proteomes" id="UP000256869"/>
    </source>
</evidence>
<comment type="caution">
    <text evidence="4">The sequence shown here is derived from an EMBL/GenBank/DDBJ whole genome shotgun (WGS) entry which is preliminary data.</text>
</comment>
<name>A0A3D9I193_9BACL</name>
<dbReference type="PANTHER" id="PTHR43540">
    <property type="entry name" value="PEROXYUREIDOACRYLATE/UREIDOACRYLATE AMIDOHYDROLASE-RELATED"/>
    <property type="match status" value="1"/>
</dbReference>
<dbReference type="AlphaFoldDB" id="A0A3D9I193"/>
<dbReference type="GO" id="GO:0016787">
    <property type="term" value="F:hydrolase activity"/>
    <property type="evidence" value="ECO:0007669"/>
    <property type="project" value="UniProtKB-KW"/>
</dbReference>
<comment type="similarity">
    <text evidence="1">Belongs to the isochorismatase family.</text>
</comment>
<keyword evidence="5" id="KW-1185">Reference proteome</keyword>
<gene>
    <name evidence="4" type="ORF">DFP95_11771</name>
</gene>
<organism evidence="4 5">
    <name type="scientific">Cohnella lupini</name>
    <dbReference type="NCBI Taxonomy" id="1294267"/>
    <lineage>
        <taxon>Bacteria</taxon>
        <taxon>Bacillati</taxon>
        <taxon>Bacillota</taxon>
        <taxon>Bacilli</taxon>
        <taxon>Bacillales</taxon>
        <taxon>Paenibacillaceae</taxon>
        <taxon>Cohnella</taxon>
    </lineage>
</organism>
<evidence type="ECO:0000256" key="1">
    <source>
        <dbReference type="ARBA" id="ARBA00006336"/>
    </source>
</evidence>
<dbReference type="InterPro" id="IPR000868">
    <property type="entry name" value="Isochorismatase-like_dom"/>
</dbReference>
<sequence length="209" mass="22939">MNIVDIPIEGNALVLVDVQIDFCSADGKVGEWNADLSAVDPAVDRIERLIAAARSHRIPIIFIALMTAPETDSPAMLDWYARQGQDLSGVAICRKGERGSDFYRIAPLPGDSVVHKQRYSGFVETNLELILKSNGIKKITVTGFTTECCVESTVRDGFMRDYECFVVSDACAAYSPDIHEASLRAMELNFSTNVTTDQVVRSWDTVIGG</sequence>
<dbReference type="OrthoDB" id="4305745at2"/>
<dbReference type="CDD" id="cd00431">
    <property type="entry name" value="cysteine_hydrolases"/>
    <property type="match status" value="1"/>
</dbReference>
<dbReference type="PANTHER" id="PTHR43540:SF6">
    <property type="entry name" value="ISOCHORISMATASE-LIKE DOMAIN-CONTAINING PROTEIN"/>
    <property type="match status" value="1"/>
</dbReference>
<evidence type="ECO:0000259" key="3">
    <source>
        <dbReference type="Pfam" id="PF00857"/>
    </source>
</evidence>
<dbReference type="Pfam" id="PF00857">
    <property type="entry name" value="Isochorismatase"/>
    <property type="match status" value="1"/>
</dbReference>
<evidence type="ECO:0000313" key="4">
    <source>
        <dbReference type="EMBL" id="RED55537.1"/>
    </source>
</evidence>
<dbReference type="Gene3D" id="3.40.50.850">
    <property type="entry name" value="Isochorismatase-like"/>
    <property type="match status" value="1"/>
</dbReference>
<evidence type="ECO:0000256" key="2">
    <source>
        <dbReference type="ARBA" id="ARBA00022801"/>
    </source>
</evidence>
<dbReference type="Proteomes" id="UP000256869">
    <property type="component" value="Unassembled WGS sequence"/>
</dbReference>
<dbReference type="RefSeq" id="WP_115994808.1">
    <property type="nucleotide sequence ID" value="NZ_QRDY01000017.1"/>
</dbReference>
<proteinExistence type="inferred from homology"/>
<accession>A0A3D9I193</accession>